<dbReference type="NCBIfam" id="TIGR00184">
    <property type="entry name" value="purA"/>
    <property type="match status" value="1"/>
</dbReference>
<feature type="binding site" description="in other chain" evidence="8">
    <location>
        <position position="226"/>
    </location>
    <ligand>
        <name>IMP</name>
        <dbReference type="ChEBI" id="CHEBI:58053"/>
        <note>ligand shared between dimeric partners</note>
    </ligand>
</feature>
<evidence type="ECO:0000256" key="1">
    <source>
        <dbReference type="ARBA" id="ARBA00011738"/>
    </source>
</evidence>
<evidence type="ECO:0000313" key="11">
    <source>
        <dbReference type="EMBL" id="AHB59854.1"/>
    </source>
</evidence>
<dbReference type="AlphaFoldDB" id="V5T6Q1"/>
<sequence>MICMTGVVVVGMQWGDEGKGKITDFLSRQTQVVARYQGGDNAGHTVEVDDKEYKMRLVPSGILNSDKISLIGNGVVVNPKSLVAEIEALKKQGISFANFKISNRSQVILPYHLKLDSLQEANKGDAKIGTTNRGIGPAYMDKAARVGIRMADLIEKDTFAEKLKSNLAMKNQTFVKLYESEPLNFDDIFAEYYQYGQQLKPYVCDTSKLLNEQLDQQAKVLFEGAQGIMLDIDHGTYPYVTSSNPAGGYTAGIGVGPTQIKRIVGVAKAYTSRVGAGPFPTELKNDTGDFIRNAGHEFGVVTKRPRRIGWLDAVVLQHAKRVAGITDLALNSIDVLSGLEEVKICTGYQLPDGQIIHEYPASLHILEQCQPVYVTLPGWQQPLRGVTDLKAWPTAAINYLKKIKELTNLDFVSVSVGPNRNETIVLKDIW</sequence>
<feature type="binding site" evidence="8">
    <location>
        <begin position="332"/>
        <end position="334"/>
    </location>
    <ligand>
        <name>GTP</name>
        <dbReference type="ChEBI" id="CHEBI:37565"/>
    </ligand>
</feature>
<evidence type="ECO:0000256" key="10">
    <source>
        <dbReference type="RuleBase" id="RU000520"/>
    </source>
</evidence>
<feature type="binding site" evidence="8">
    <location>
        <position position="43"/>
    </location>
    <ligand>
        <name>Mg(2+)</name>
        <dbReference type="ChEBI" id="CHEBI:18420"/>
    </ligand>
</feature>
<evidence type="ECO:0000256" key="3">
    <source>
        <dbReference type="ARBA" id="ARBA00022723"/>
    </source>
</evidence>
<feature type="active site" evidence="9">
    <location>
        <position position="142"/>
    </location>
</feature>
<dbReference type="NCBIfam" id="NF002223">
    <property type="entry name" value="PRK01117.1"/>
    <property type="match status" value="1"/>
</dbReference>
<comment type="function">
    <text evidence="8">Plays an important role in the de novo pathway of purine nucleotide biosynthesis. Catalyzes the first committed step in the biosynthesis of AMP from IMP.</text>
</comment>
<dbReference type="GO" id="GO:0044208">
    <property type="term" value="P:'de novo' AMP biosynthetic process"/>
    <property type="evidence" value="ECO:0007669"/>
    <property type="project" value="UniProtKB-UniRule"/>
</dbReference>
<dbReference type="GO" id="GO:0004019">
    <property type="term" value="F:adenylosuccinate synthase activity"/>
    <property type="evidence" value="ECO:0007669"/>
    <property type="project" value="UniProtKB-UniRule"/>
</dbReference>
<dbReference type="PANTHER" id="PTHR11846">
    <property type="entry name" value="ADENYLOSUCCINATE SYNTHETASE"/>
    <property type="match status" value="1"/>
</dbReference>
<evidence type="ECO:0000256" key="7">
    <source>
        <dbReference type="ARBA" id="ARBA00023134"/>
    </source>
</evidence>
<evidence type="ECO:0000256" key="6">
    <source>
        <dbReference type="ARBA" id="ARBA00022842"/>
    </source>
</evidence>
<dbReference type="EC" id="6.3.4.4" evidence="8 10"/>
<evidence type="ECO:0000256" key="2">
    <source>
        <dbReference type="ARBA" id="ARBA00022598"/>
    </source>
</evidence>
<evidence type="ECO:0000256" key="5">
    <source>
        <dbReference type="ARBA" id="ARBA00022755"/>
    </source>
</evidence>
<dbReference type="SMART" id="SM00788">
    <property type="entry name" value="Adenylsucc_synt"/>
    <property type="match status" value="1"/>
</dbReference>
<dbReference type="InterPro" id="IPR042110">
    <property type="entry name" value="Adenylosuccinate_synth_dom2"/>
</dbReference>
<dbReference type="FunFam" id="3.90.170.10:FF:000001">
    <property type="entry name" value="Adenylosuccinate synthetase"/>
    <property type="match status" value="1"/>
</dbReference>
<dbReference type="HAMAP" id="MF_00011">
    <property type="entry name" value="Adenylosucc_synth"/>
    <property type="match status" value="1"/>
</dbReference>
<evidence type="ECO:0000256" key="8">
    <source>
        <dbReference type="HAMAP-Rule" id="MF_00011"/>
    </source>
</evidence>
<dbReference type="Pfam" id="PF00709">
    <property type="entry name" value="Adenylsucc_synt"/>
    <property type="match status" value="1"/>
</dbReference>
<keyword evidence="4 8" id="KW-0547">Nucleotide-binding</keyword>
<dbReference type="InterPro" id="IPR027417">
    <property type="entry name" value="P-loop_NTPase"/>
</dbReference>
<keyword evidence="8" id="KW-0963">Cytoplasm</keyword>
<dbReference type="PROSITE" id="PS00513">
    <property type="entry name" value="ADENYLOSUCCIN_SYN_2"/>
    <property type="match status" value="1"/>
</dbReference>
<name>V5T6Q1_9LACO</name>
<evidence type="ECO:0000256" key="9">
    <source>
        <dbReference type="PROSITE-ProRule" id="PRU10134"/>
    </source>
</evidence>
<feature type="binding site" description="in other chain" evidence="8">
    <location>
        <begin position="16"/>
        <end position="19"/>
    </location>
    <ligand>
        <name>IMP</name>
        <dbReference type="ChEBI" id="CHEBI:58053"/>
        <note>ligand shared between dimeric partners</note>
    </ligand>
</feature>
<gene>
    <name evidence="8" type="primary">purA</name>
</gene>
<dbReference type="InterPro" id="IPR042111">
    <property type="entry name" value="Adenylosuccinate_synth_dom3"/>
</dbReference>
<feature type="binding site" description="in other chain" evidence="8">
    <location>
        <position position="131"/>
    </location>
    <ligand>
        <name>IMP</name>
        <dbReference type="ChEBI" id="CHEBI:58053"/>
        <note>ligand shared between dimeric partners</note>
    </ligand>
</feature>
<reference evidence="11" key="1">
    <citation type="journal article" date="2013" name="BMC Microbiol.">
        <title>Proteins of novel lactic acid bacteria from Apis mellifera mellifera: an insight into the production of known extra-cellular proteins during microbial stress.</title>
        <authorList>
            <person name="Butler E."/>
            <person name="Alsterfjord M."/>
            <person name="Olofsson T.C."/>
            <person name="Karlsson C."/>
            <person name="Malmstrom J."/>
            <person name="Vasquez A."/>
        </authorList>
    </citation>
    <scope>NUCLEOTIDE SEQUENCE</scope>
    <source>
        <strain evidence="11">Hon2N</strain>
    </source>
</reference>
<dbReference type="InterPro" id="IPR033128">
    <property type="entry name" value="Adenylosuccin_syn_Lys_AS"/>
</dbReference>
<keyword evidence="6 8" id="KW-0460">Magnesium</keyword>
<dbReference type="FunFam" id="1.10.300.10:FF:000001">
    <property type="entry name" value="Adenylosuccinate synthetase"/>
    <property type="match status" value="1"/>
</dbReference>
<keyword evidence="3 8" id="KW-0479">Metal-binding</keyword>
<dbReference type="InterPro" id="IPR042109">
    <property type="entry name" value="Adenylosuccinate_synth_dom1"/>
</dbReference>
<feature type="binding site" evidence="8">
    <location>
        <begin position="300"/>
        <end position="306"/>
    </location>
    <ligand>
        <name>substrate</name>
    </ligand>
</feature>
<dbReference type="CDD" id="cd03108">
    <property type="entry name" value="AdSS"/>
    <property type="match status" value="1"/>
</dbReference>
<feature type="active site" description="Proton donor" evidence="8">
    <location>
        <position position="44"/>
    </location>
</feature>
<comment type="subunit">
    <text evidence="1 8">Homodimer.</text>
</comment>
<comment type="similarity">
    <text evidence="8 10">Belongs to the adenylosuccinate synthetase family.</text>
</comment>
<feature type="binding site" evidence="8">
    <location>
        <begin position="15"/>
        <end position="21"/>
    </location>
    <ligand>
        <name>GTP</name>
        <dbReference type="ChEBI" id="CHEBI:37565"/>
    </ligand>
</feature>
<dbReference type="GO" id="GO:0000287">
    <property type="term" value="F:magnesium ion binding"/>
    <property type="evidence" value="ECO:0007669"/>
    <property type="project" value="UniProtKB-UniRule"/>
</dbReference>
<dbReference type="GO" id="GO:0005525">
    <property type="term" value="F:GTP binding"/>
    <property type="evidence" value="ECO:0007669"/>
    <property type="project" value="UniProtKB-UniRule"/>
</dbReference>
<protein>
    <recommendedName>
        <fullName evidence="8 10">Adenylosuccinate synthetase</fullName>
        <shortName evidence="8">AMPSase</shortName>
        <shortName evidence="8">AdSS</shortName>
        <ecNumber evidence="8 10">6.3.4.4</ecNumber>
    </recommendedName>
    <alternativeName>
        <fullName evidence="8">IMP--aspartate ligase</fullName>
    </alternativeName>
</protein>
<feature type="binding site" description="in other chain" evidence="8">
    <location>
        <position position="304"/>
    </location>
    <ligand>
        <name>IMP</name>
        <dbReference type="ChEBI" id="CHEBI:58053"/>
        <note>ligand shared between dimeric partners</note>
    </ligand>
</feature>
<dbReference type="PROSITE" id="PS01266">
    <property type="entry name" value="ADENYLOSUCCIN_SYN_1"/>
    <property type="match status" value="1"/>
</dbReference>
<organism evidence="11">
    <name type="scientific">Bombilactobacillus mellis</name>
    <dbReference type="NCBI Taxonomy" id="1218508"/>
    <lineage>
        <taxon>Bacteria</taxon>
        <taxon>Bacillati</taxon>
        <taxon>Bacillota</taxon>
        <taxon>Bacilli</taxon>
        <taxon>Lactobacillales</taxon>
        <taxon>Lactobacillaceae</taxon>
        <taxon>Bombilactobacillus</taxon>
    </lineage>
</organism>
<feature type="binding site" evidence="8">
    <location>
        <position position="16"/>
    </location>
    <ligand>
        <name>Mg(2+)</name>
        <dbReference type="ChEBI" id="CHEBI:18420"/>
    </ligand>
</feature>
<keyword evidence="7 8" id="KW-0342">GTP-binding</keyword>
<accession>V5T6Q1</accession>
<comment type="subcellular location">
    <subcellularLocation>
        <location evidence="8">Cytoplasm</location>
    </subcellularLocation>
</comment>
<keyword evidence="5 8" id="KW-0658">Purine biosynthesis</keyword>
<evidence type="ECO:0000256" key="4">
    <source>
        <dbReference type="ARBA" id="ARBA00022741"/>
    </source>
</evidence>
<feature type="binding site" description="in other chain" evidence="8">
    <location>
        <begin position="41"/>
        <end position="44"/>
    </location>
    <ligand>
        <name>IMP</name>
        <dbReference type="ChEBI" id="CHEBI:58053"/>
        <note>ligand shared between dimeric partners</note>
    </ligand>
</feature>
<dbReference type="PANTHER" id="PTHR11846:SF0">
    <property type="entry name" value="ADENYLOSUCCINATE SYNTHETASE"/>
    <property type="match status" value="1"/>
</dbReference>
<feature type="binding site" description="in other chain" evidence="8">
    <location>
        <position position="241"/>
    </location>
    <ligand>
        <name>IMP</name>
        <dbReference type="ChEBI" id="CHEBI:58053"/>
        <note>ligand shared between dimeric partners</note>
    </ligand>
</feature>
<comment type="cofactor">
    <cofactor evidence="8">
        <name>Mg(2+)</name>
        <dbReference type="ChEBI" id="CHEBI:18420"/>
    </cofactor>
    <text evidence="8">Binds 1 Mg(2+) ion per subunit.</text>
</comment>
<feature type="active site" description="Proton acceptor" evidence="8">
    <location>
        <position position="16"/>
    </location>
</feature>
<feature type="binding site" evidence="8">
    <location>
        <position position="145"/>
    </location>
    <ligand>
        <name>IMP</name>
        <dbReference type="ChEBI" id="CHEBI:58053"/>
        <note>ligand shared between dimeric partners</note>
    </ligand>
</feature>
<feature type="binding site" evidence="8">
    <location>
        <begin position="43"/>
        <end position="45"/>
    </location>
    <ligand>
        <name>GTP</name>
        <dbReference type="ChEBI" id="CHEBI:37565"/>
    </ligand>
</feature>
<feature type="binding site" evidence="8">
    <location>
        <begin position="415"/>
        <end position="417"/>
    </location>
    <ligand>
        <name>GTP</name>
        <dbReference type="ChEBI" id="CHEBI:37565"/>
    </ligand>
</feature>
<keyword evidence="2 8" id="KW-0436">Ligase</keyword>
<dbReference type="Gene3D" id="3.90.170.10">
    <property type="entry name" value="Adenylosuccinate Synthetase, subunit A, domain 3"/>
    <property type="match status" value="1"/>
</dbReference>
<dbReference type="UniPathway" id="UPA00075">
    <property type="reaction ID" value="UER00335"/>
</dbReference>
<feature type="binding site" evidence="8">
    <location>
        <position position="306"/>
    </location>
    <ligand>
        <name>GTP</name>
        <dbReference type="ChEBI" id="CHEBI:37565"/>
    </ligand>
</feature>
<dbReference type="GO" id="GO:0046040">
    <property type="term" value="P:IMP metabolic process"/>
    <property type="evidence" value="ECO:0007669"/>
    <property type="project" value="TreeGrafter"/>
</dbReference>
<comment type="catalytic activity">
    <reaction evidence="8 10">
        <text>IMP + L-aspartate + GTP = N(6)-(1,2-dicarboxyethyl)-AMP + GDP + phosphate + 2 H(+)</text>
        <dbReference type="Rhea" id="RHEA:15753"/>
        <dbReference type="ChEBI" id="CHEBI:15378"/>
        <dbReference type="ChEBI" id="CHEBI:29991"/>
        <dbReference type="ChEBI" id="CHEBI:37565"/>
        <dbReference type="ChEBI" id="CHEBI:43474"/>
        <dbReference type="ChEBI" id="CHEBI:57567"/>
        <dbReference type="ChEBI" id="CHEBI:58053"/>
        <dbReference type="ChEBI" id="CHEBI:58189"/>
        <dbReference type="EC" id="6.3.4.4"/>
    </reaction>
</comment>
<dbReference type="EMBL" id="KC790014">
    <property type="protein sequence ID" value="AHB59854.1"/>
    <property type="molecule type" value="Genomic_DNA"/>
</dbReference>
<dbReference type="InterPro" id="IPR001114">
    <property type="entry name" value="Adenylosuccinate_synthetase"/>
</dbReference>
<comment type="pathway">
    <text evidence="8 10">Purine metabolism; AMP biosynthesis via de novo pathway; AMP from IMP: step 1/2.</text>
</comment>
<dbReference type="InterPro" id="IPR018220">
    <property type="entry name" value="Adenylosuccin_syn_GTP-bd"/>
</dbReference>
<dbReference type="Gene3D" id="1.10.300.10">
    <property type="entry name" value="Adenylosuccinate Synthetase, subunit A, domain 2"/>
    <property type="match status" value="1"/>
</dbReference>
<dbReference type="GO" id="GO:0005737">
    <property type="term" value="C:cytoplasm"/>
    <property type="evidence" value="ECO:0007669"/>
    <property type="project" value="UniProtKB-SubCell"/>
</dbReference>
<dbReference type="SUPFAM" id="SSF52540">
    <property type="entry name" value="P-loop containing nucleoside triphosphate hydrolases"/>
    <property type="match status" value="1"/>
</dbReference>
<dbReference type="Gene3D" id="3.40.440.10">
    <property type="entry name" value="Adenylosuccinate Synthetase, subunit A, domain 1"/>
    <property type="match status" value="1"/>
</dbReference>
<proteinExistence type="inferred from homology"/>